<protein>
    <submittedName>
        <fullName evidence="1">Uncharacterized protein</fullName>
    </submittedName>
</protein>
<evidence type="ECO:0000313" key="2">
    <source>
        <dbReference type="Proteomes" id="UP001145114"/>
    </source>
</evidence>
<sequence length="114" mass="12976">NKGIGEGLVRHLVKRYKGEEKLRVYLTARDTARGTETLEKIRREIGDSSPNSDIAYHQLDVTDQESIDALVRHLKSEYGSECVDILINNAGWAARGPEWSYEIARKTMDCNYYG</sequence>
<reference evidence="1" key="1">
    <citation type="submission" date="2022-06" db="EMBL/GenBank/DDBJ databases">
        <title>Phylogenomic reconstructions and comparative analyses of Kickxellomycotina fungi.</title>
        <authorList>
            <person name="Reynolds N.K."/>
            <person name="Stajich J.E."/>
            <person name="Barry K."/>
            <person name="Grigoriev I.V."/>
            <person name="Crous P."/>
            <person name="Smith M.E."/>
        </authorList>
    </citation>
    <scope>NUCLEOTIDE SEQUENCE</scope>
    <source>
        <strain evidence="1">RSA 2271</strain>
    </source>
</reference>
<keyword evidence="2" id="KW-1185">Reference proteome</keyword>
<gene>
    <name evidence="1" type="ORF">EV182_006740</name>
</gene>
<proteinExistence type="predicted"/>
<feature type="non-terminal residue" evidence="1">
    <location>
        <position position="1"/>
    </location>
</feature>
<name>A0ACC1HKR2_9FUNG</name>
<feature type="non-terminal residue" evidence="1">
    <location>
        <position position="114"/>
    </location>
</feature>
<dbReference type="EMBL" id="JAMZIH010002882">
    <property type="protein sequence ID" value="KAJ1677165.1"/>
    <property type="molecule type" value="Genomic_DNA"/>
</dbReference>
<evidence type="ECO:0000313" key="1">
    <source>
        <dbReference type="EMBL" id="KAJ1677165.1"/>
    </source>
</evidence>
<accession>A0ACC1HKR2</accession>
<organism evidence="1 2">
    <name type="scientific">Spiromyces aspiralis</name>
    <dbReference type="NCBI Taxonomy" id="68401"/>
    <lineage>
        <taxon>Eukaryota</taxon>
        <taxon>Fungi</taxon>
        <taxon>Fungi incertae sedis</taxon>
        <taxon>Zoopagomycota</taxon>
        <taxon>Kickxellomycotina</taxon>
        <taxon>Kickxellomycetes</taxon>
        <taxon>Kickxellales</taxon>
        <taxon>Kickxellaceae</taxon>
        <taxon>Spiromyces</taxon>
    </lineage>
</organism>
<comment type="caution">
    <text evidence="1">The sequence shown here is derived from an EMBL/GenBank/DDBJ whole genome shotgun (WGS) entry which is preliminary data.</text>
</comment>
<dbReference type="Proteomes" id="UP001145114">
    <property type="component" value="Unassembled WGS sequence"/>
</dbReference>